<dbReference type="GO" id="GO:0003677">
    <property type="term" value="F:DNA binding"/>
    <property type="evidence" value="ECO:0007669"/>
    <property type="project" value="UniProtKB-KW"/>
</dbReference>
<dbReference type="STRING" id="52560.SAMN04488082_101418"/>
<accession>A0A1I3NXU7</accession>
<name>A0A1I3NXU7_9BACT</name>
<gene>
    <name evidence="6" type="ORF">SAMN04488082_101418</name>
</gene>
<dbReference type="NCBIfam" id="NF009888">
    <property type="entry name" value="PRK13348.1"/>
    <property type="match status" value="1"/>
</dbReference>
<dbReference type="InterPro" id="IPR050176">
    <property type="entry name" value="LTTR"/>
</dbReference>
<evidence type="ECO:0000256" key="2">
    <source>
        <dbReference type="ARBA" id="ARBA00023015"/>
    </source>
</evidence>
<evidence type="ECO:0000256" key="1">
    <source>
        <dbReference type="ARBA" id="ARBA00009437"/>
    </source>
</evidence>
<evidence type="ECO:0000313" key="6">
    <source>
        <dbReference type="EMBL" id="SFJ14031.1"/>
    </source>
</evidence>
<dbReference type="AlphaFoldDB" id="A0A1I3NXU7"/>
<dbReference type="PANTHER" id="PTHR30579">
    <property type="entry name" value="TRANSCRIPTIONAL REGULATOR"/>
    <property type="match status" value="1"/>
</dbReference>
<sequence length="321" mass="35476">MIDTKHLQALAAVITEQSFEKAARSLFLTQSAISQRIRQLEEHVGQMLVVRSVPIRPTAAGMAVLRHFRQLSVLEESLFEELAPGENSTTATVTLAVNADSLDNWFLRSIPDILAEENVLLDLVVDDQSVTHAYLRSGEVQGAITSTPANFQGLLTHDLGDMEYLCVATPAFRSRHCPHGFDRQAADTAPIVIFNHKDALQHEFLRQHFGEEITPPAHVMPSNISFQGLILQGGAYGMVSSILAEPYLRRGELVDLTPGETLRVPHFYQCWSLQSSLSRRIAEIIVRTARANLIPRSPACSIQRPAAPGPVHAPAPPRFRE</sequence>
<dbReference type="PROSITE" id="PS50931">
    <property type="entry name" value="HTH_LYSR"/>
    <property type="match status" value="1"/>
</dbReference>
<dbReference type="PANTHER" id="PTHR30579:SF2">
    <property type="entry name" value="HTH-TYPE TRANSCRIPTIONAL REGULATOR ARGP"/>
    <property type="match status" value="1"/>
</dbReference>
<evidence type="ECO:0000256" key="3">
    <source>
        <dbReference type="ARBA" id="ARBA00023125"/>
    </source>
</evidence>
<dbReference type="NCBIfam" id="TIGR03298">
    <property type="entry name" value="argP"/>
    <property type="match status" value="1"/>
</dbReference>
<proteinExistence type="inferred from homology"/>
<keyword evidence="3" id="KW-0238">DNA-binding</keyword>
<comment type="similarity">
    <text evidence="1">Belongs to the LysR transcriptional regulatory family.</text>
</comment>
<dbReference type="Pfam" id="PF00126">
    <property type="entry name" value="HTH_1"/>
    <property type="match status" value="1"/>
</dbReference>
<protein>
    <submittedName>
        <fullName evidence="6">LysR family transcriptional regulator, chromosome initiation inhibitor</fullName>
    </submittedName>
</protein>
<dbReference type="Gene3D" id="3.40.190.290">
    <property type="match status" value="1"/>
</dbReference>
<keyword evidence="7" id="KW-1185">Reference proteome</keyword>
<evidence type="ECO:0000313" key="7">
    <source>
        <dbReference type="Proteomes" id="UP000198635"/>
    </source>
</evidence>
<dbReference type="InterPro" id="IPR036388">
    <property type="entry name" value="WH-like_DNA-bd_sf"/>
</dbReference>
<dbReference type="RefSeq" id="WP_092372463.1">
    <property type="nucleotide sequence ID" value="NZ_FORX01000001.1"/>
</dbReference>
<dbReference type="SUPFAM" id="SSF53850">
    <property type="entry name" value="Periplasmic binding protein-like II"/>
    <property type="match status" value="1"/>
</dbReference>
<evidence type="ECO:0000259" key="5">
    <source>
        <dbReference type="PROSITE" id="PS50931"/>
    </source>
</evidence>
<dbReference type="Proteomes" id="UP000198635">
    <property type="component" value="Unassembled WGS sequence"/>
</dbReference>
<dbReference type="EMBL" id="FORX01000001">
    <property type="protein sequence ID" value="SFJ14031.1"/>
    <property type="molecule type" value="Genomic_DNA"/>
</dbReference>
<keyword evidence="4" id="KW-0804">Transcription</keyword>
<dbReference type="PRINTS" id="PR00039">
    <property type="entry name" value="HTHLYSR"/>
</dbReference>
<feature type="domain" description="HTH lysR-type" evidence="5">
    <location>
        <begin position="2"/>
        <end position="58"/>
    </location>
</feature>
<reference evidence="7" key="1">
    <citation type="submission" date="2016-10" db="EMBL/GenBank/DDBJ databases">
        <authorList>
            <person name="Varghese N."/>
            <person name="Submissions S."/>
        </authorList>
    </citation>
    <scope>NUCLEOTIDE SEQUENCE [LARGE SCALE GENOMIC DNA]</scope>
    <source>
        <strain evidence="7">DSM 5918</strain>
    </source>
</reference>
<dbReference type="Pfam" id="PF03466">
    <property type="entry name" value="LysR_substrate"/>
    <property type="match status" value="1"/>
</dbReference>
<keyword evidence="2" id="KW-0805">Transcription regulation</keyword>
<dbReference type="NCBIfam" id="NF002964">
    <property type="entry name" value="PRK03635.1"/>
    <property type="match status" value="1"/>
</dbReference>
<dbReference type="Gene3D" id="1.10.10.10">
    <property type="entry name" value="Winged helix-like DNA-binding domain superfamily/Winged helix DNA-binding domain"/>
    <property type="match status" value="1"/>
</dbReference>
<dbReference type="GO" id="GO:0003700">
    <property type="term" value="F:DNA-binding transcription factor activity"/>
    <property type="evidence" value="ECO:0007669"/>
    <property type="project" value="InterPro"/>
</dbReference>
<dbReference type="InterPro" id="IPR000847">
    <property type="entry name" value="LysR_HTH_N"/>
</dbReference>
<dbReference type="InterPro" id="IPR017685">
    <property type="entry name" value="ArgP"/>
</dbReference>
<evidence type="ECO:0000256" key="4">
    <source>
        <dbReference type="ARBA" id="ARBA00023163"/>
    </source>
</evidence>
<dbReference type="OrthoDB" id="3252676at2"/>
<organism evidence="6 7">
    <name type="scientific">Desulfomicrobium apsheronum</name>
    <dbReference type="NCBI Taxonomy" id="52560"/>
    <lineage>
        <taxon>Bacteria</taxon>
        <taxon>Pseudomonadati</taxon>
        <taxon>Thermodesulfobacteriota</taxon>
        <taxon>Desulfovibrionia</taxon>
        <taxon>Desulfovibrionales</taxon>
        <taxon>Desulfomicrobiaceae</taxon>
        <taxon>Desulfomicrobium</taxon>
    </lineage>
</organism>
<dbReference type="InterPro" id="IPR036390">
    <property type="entry name" value="WH_DNA-bd_sf"/>
</dbReference>
<dbReference type="InterPro" id="IPR005119">
    <property type="entry name" value="LysR_subst-bd"/>
</dbReference>
<dbReference type="SUPFAM" id="SSF46785">
    <property type="entry name" value="Winged helix' DNA-binding domain"/>
    <property type="match status" value="1"/>
</dbReference>